<evidence type="ECO:0000256" key="3">
    <source>
        <dbReference type="ARBA" id="ARBA00004496"/>
    </source>
</evidence>
<comment type="cofactor">
    <cofactor evidence="2">
        <name>Mg(2+)</name>
        <dbReference type="ChEBI" id="CHEBI:18420"/>
    </cofactor>
</comment>
<sequence>MSSSEQEEYNIELGPLPPGISLGSLNQRFDPYFGRLLAEEIENLPVQSQTSCPPPPGKVSEGTPSQISFNQLKNLQKSLIPLLSETRNQLFTEENLSLVKSYLTQKLGNIELYGGAANQISSISSDIDATVILDETKYELLALKQQEIEPYLHNYSFPVSEYVHYVEQVNSAVISGDRDTISNQLSEKRIKLRKALILAYLARNLGNSVNLVPYARVPVLRIQVLVDFAKNVIGDDCKRLSTYQSLSMDICVNNLLPVQNTKLVGNYIKSNPVLHDFILFVKIWANKREILHEIGLHSYFYVNLSIFYLQTLKCPVLPCLQPGNAISLINSYNVAFLDPIKTRSNFTIQQLIIGFFFFYGYYFNWDTSVVSIRCGRALSRDEKSWFLRDGDKNQEIVFRNQEQDDFTPYERAQDLQISNLPIISNFNAPPPFFSNQFAFCAVEDPFEVNVNVGRHVNAAGAKMLRQEFRRAACVIKRERPLEWLLLSPAVDPPGQKQNLSLRALQEKETRGCVVEIKVVDQSEKKSKFTLK</sequence>
<comment type="subcellular location">
    <subcellularLocation>
        <location evidence="3">Cytoplasm</location>
    </subcellularLocation>
</comment>
<dbReference type="VEuPathDB" id="GiardiaDB:SS50377_24268"/>
<dbReference type="Pfam" id="PF22600">
    <property type="entry name" value="MTPAP-like_central"/>
    <property type="match status" value="1"/>
</dbReference>
<dbReference type="InterPro" id="IPR054708">
    <property type="entry name" value="MTPAP-like_central"/>
</dbReference>
<comment type="cofactor">
    <cofactor evidence="1">
        <name>Mn(2+)</name>
        <dbReference type="ChEBI" id="CHEBI:29035"/>
    </cofactor>
</comment>
<feature type="domain" description="Poly(A) RNA polymerase mitochondrial-like central palm" evidence="9">
    <location>
        <begin position="103"/>
        <end position="268"/>
    </location>
</feature>
<dbReference type="OrthoDB" id="10249879at2759"/>
<evidence type="ECO:0000259" key="9">
    <source>
        <dbReference type="Pfam" id="PF22600"/>
    </source>
</evidence>
<dbReference type="PANTHER" id="PTHR12271:SF40">
    <property type="entry name" value="POLY(A) RNA POLYMERASE GLD2"/>
    <property type="match status" value="1"/>
</dbReference>
<reference evidence="11" key="2">
    <citation type="submission" date="2020-12" db="EMBL/GenBank/DDBJ databases">
        <title>New Spironucleus salmonicida genome in near-complete chromosomes.</title>
        <authorList>
            <person name="Xu F."/>
            <person name="Kurt Z."/>
            <person name="Jimenez-Gonzalez A."/>
            <person name="Astvaldsson A."/>
            <person name="Andersson J.O."/>
            <person name="Svard S.G."/>
        </authorList>
    </citation>
    <scope>NUCLEOTIDE SEQUENCE</scope>
    <source>
        <strain evidence="11">ATCC 50377</strain>
    </source>
</reference>
<proteinExistence type="predicted"/>
<dbReference type="GO" id="GO:0005737">
    <property type="term" value="C:cytoplasm"/>
    <property type="evidence" value="ECO:0007669"/>
    <property type="project" value="UniProtKB-SubCell"/>
</dbReference>
<organism evidence="10">
    <name type="scientific">Spironucleus salmonicida</name>
    <dbReference type="NCBI Taxonomy" id="348837"/>
    <lineage>
        <taxon>Eukaryota</taxon>
        <taxon>Metamonada</taxon>
        <taxon>Diplomonadida</taxon>
        <taxon>Hexamitidae</taxon>
        <taxon>Hexamitinae</taxon>
        <taxon>Spironucleus</taxon>
    </lineage>
</organism>
<evidence type="ECO:0000256" key="7">
    <source>
        <dbReference type="ARBA" id="ARBA00022842"/>
    </source>
</evidence>
<dbReference type="PANTHER" id="PTHR12271">
    <property type="entry name" value="POLY A POLYMERASE CID PAP -RELATED"/>
    <property type="match status" value="1"/>
</dbReference>
<reference evidence="10 11" key="1">
    <citation type="journal article" date="2014" name="PLoS Genet.">
        <title>The Genome of Spironucleus salmonicida Highlights a Fish Pathogen Adapted to Fluctuating Environments.</title>
        <authorList>
            <person name="Xu F."/>
            <person name="Jerlstrom-Hultqvist J."/>
            <person name="Einarsson E."/>
            <person name="Astvaldsson A."/>
            <person name="Svard S.G."/>
            <person name="Andersson J.O."/>
        </authorList>
    </citation>
    <scope>NUCLEOTIDE SEQUENCE</scope>
    <source>
        <strain evidence="11">ATCC 50377</strain>
    </source>
</reference>
<name>V6LJN9_9EUKA</name>
<dbReference type="InterPro" id="IPR043519">
    <property type="entry name" value="NT_sf"/>
</dbReference>
<evidence type="ECO:0000256" key="4">
    <source>
        <dbReference type="ARBA" id="ARBA00022490"/>
    </source>
</evidence>
<dbReference type="AlphaFoldDB" id="V6LJN9"/>
<keyword evidence="7" id="KW-0460">Magnesium</keyword>
<keyword evidence="5" id="KW-0808">Transferase</keyword>
<evidence type="ECO:0000256" key="2">
    <source>
        <dbReference type="ARBA" id="ARBA00001946"/>
    </source>
</evidence>
<evidence type="ECO:0000313" key="12">
    <source>
        <dbReference type="Proteomes" id="UP000018208"/>
    </source>
</evidence>
<keyword evidence="6" id="KW-0479">Metal-binding</keyword>
<feature type="domain" description="PAP-associated" evidence="8">
    <location>
        <begin position="350"/>
        <end position="393"/>
    </location>
</feature>
<dbReference type="GO" id="GO:0016779">
    <property type="term" value="F:nucleotidyltransferase activity"/>
    <property type="evidence" value="ECO:0007669"/>
    <property type="project" value="TreeGrafter"/>
</dbReference>
<evidence type="ECO:0000256" key="5">
    <source>
        <dbReference type="ARBA" id="ARBA00022679"/>
    </source>
</evidence>
<accession>V6LJN9</accession>
<evidence type="ECO:0000259" key="8">
    <source>
        <dbReference type="Pfam" id="PF03828"/>
    </source>
</evidence>
<dbReference type="SUPFAM" id="SSF81631">
    <property type="entry name" value="PAP/OAS1 substrate-binding domain"/>
    <property type="match status" value="1"/>
</dbReference>
<evidence type="ECO:0000256" key="1">
    <source>
        <dbReference type="ARBA" id="ARBA00001936"/>
    </source>
</evidence>
<dbReference type="GO" id="GO:0046872">
    <property type="term" value="F:metal ion binding"/>
    <property type="evidence" value="ECO:0007669"/>
    <property type="project" value="UniProtKB-KW"/>
</dbReference>
<evidence type="ECO:0000313" key="11">
    <source>
        <dbReference type="EMBL" id="KAH0574313.1"/>
    </source>
</evidence>
<dbReference type="SUPFAM" id="SSF81301">
    <property type="entry name" value="Nucleotidyltransferase"/>
    <property type="match status" value="1"/>
</dbReference>
<keyword evidence="12" id="KW-1185">Reference proteome</keyword>
<dbReference type="EMBL" id="KI546107">
    <property type="protein sequence ID" value="EST44810.1"/>
    <property type="molecule type" value="Genomic_DNA"/>
</dbReference>
<keyword evidence="4" id="KW-0963">Cytoplasm</keyword>
<evidence type="ECO:0000313" key="10">
    <source>
        <dbReference type="EMBL" id="EST44810.1"/>
    </source>
</evidence>
<gene>
    <name evidence="10" type="ORF">SS50377_15255</name>
    <name evidence="11" type="ORF">SS50377_24268</name>
</gene>
<evidence type="ECO:0000256" key="6">
    <source>
        <dbReference type="ARBA" id="ARBA00022723"/>
    </source>
</evidence>
<dbReference type="InterPro" id="IPR002058">
    <property type="entry name" value="PAP_assoc"/>
</dbReference>
<dbReference type="Pfam" id="PF03828">
    <property type="entry name" value="PAP_assoc"/>
    <property type="match status" value="1"/>
</dbReference>
<dbReference type="GO" id="GO:0031123">
    <property type="term" value="P:RNA 3'-end processing"/>
    <property type="evidence" value="ECO:0007669"/>
    <property type="project" value="TreeGrafter"/>
</dbReference>
<dbReference type="Gene3D" id="1.10.1410.10">
    <property type="match status" value="1"/>
</dbReference>
<protein>
    <submittedName>
        <fullName evidence="11">DNA polymerase sigma</fullName>
    </submittedName>
    <submittedName>
        <fullName evidence="10">PAP/25A associated domain family</fullName>
    </submittedName>
</protein>
<dbReference type="Proteomes" id="UP000018208">
    <property type="component" value="Unassembled WGS sequence"/>
</dbReference>
<dbReference type="EMBL" id="AUWU02000004">
    <property type="protein sequence ID" value="KAH0574313.1"/>
    <property type="molecule type" value="Genomic_DNA"/>
</dbReference>